<dbReference type="InterPro" id="IPR034683">
    <property type="entry name" value="IspD/TarI"/>
</dbReference>
<dbReference type="EMBL" id="DVLF01000051">
    <property type="protein sequence ID" value="HIT49691.1"/>
    <property type="molecule type" value="Genomic_DNA"/>
</dbReference>
<dbReference type="GO" id="GO:0050518">
    <property type="term" value="F:2-C-methyl-D-erythritol 4-phosphate cytidylyltransferase activity"/>
    <property type="evidence" value="ECO:0007669"/>
    <property type="project" value="TreeGrafter"/>
</dbReference>
<keyword evidence="2 3" id="KW-0548">Nucleotidyltransferase</keyword>
<comment type="caution">
    <text evidence="3">The sequence shown here is derived from an EMBL/GenBank/DDBJ whole genome shotgun (WGS) entry which is preliminary data.</text>
</comment>
<dbReference type="PROSITE" id="PS01295">
    <property type="entry name" value="ISPD"/>
    <property type="match status" value="1"/>
</dbReference>
<dbReference type="InterPro" id="IPR018294">
    <property type="entry name" value="ISPD_synthase_CS"/>
</dbReference>
<dbReference type="SUPFAM" id="SSF53448">
    <property type="entry name" value="Nucleotide-diphospho-sugar transferases"/>
    <property type="match status" value="1"/>
</dbReference>
<accession>A0A9D1GS09</accession>
<gene>
    <name evidence="3" type="ORF">IAD46_01560</name>
</gene>
<evidence type="ECO:0000256" key="1">
    <source>
        <dbReference type="ARBA" id="ARBA00022679"/>
    </source>
</evidence>
<keyword evidence="1" id="KW-0808">Transferase</keyword>
<dbReference type="Gene3D" id="3.90.550.10">
    <property type="entry name" value="Spore Coat Polysaccharide Biosynthesis Protein SpsA, Chain A"/>
    <property type="match status" value="1"/>
</dbReference>
<dbReference type="InterPro" id="IPR029044">
    <property type="entry name" value="Nucleotide-diphossugar_trans"/>
</dbReference>
<evidence type="ECO:0000313" key="3">
    <source>
        <dbReference type="EMBL" id="HIT49691.1"/>
    </source>
</evidence>
<proteinExistence type="predicted"/>
<reference evidence="3" key="2">
    <citation type="journal article" date="2021" name="PeerJ">
        <title>Extensive microbial diversity within the chicken gut microbiome revealed by metagenomics and culture.</title>
        <authorList>
            <person name="Gilroy R."/>
            <person name="Ravi A."/>
            <person name="Getino M."/>
            <person name="Pursley I."/>
            <person name="Horton D.L."/>
            <person name="Alikhan N.F."/>
            <person name="Baker D."/>
            <person name="Gharbi K."/>
            <person name="Hall N."/>
            <person name="Watson M."/>
            <person name="Adriaenssens E.M."/>
            <person name="Foster-Nyarko E."/>
            <person name="Jarju S."/>
            <person name="Secka A."/>
            <person name="Antonio M."/>
            <person name="Oren A."/>
            <person name="Chaudhuri R.R."/>
            <person name="La Ragione R."/>
            <person name="Hildebrand F."/>
            <person name="Pallen M.J."/>
        </authorList>
    </citation>
    <scope>NUCLEOTIDE SEQUENCE</scope>
    <source>
        <strain evidence="3">ChiW17-6978</strain>
    </source>
</reference>
<dbReference type="GO" id="GO:0008299">
    <property type="term" value="P:isoprenoid biosynthetic process"/>
    <property type="evidence" value="ECO:0007669"/>
    <property type="project" value="InterPro"/>
</dbReference>
<dbReference type="AlphaFoldDB" id="A0A9D1GS09"/>
<evidence type="ECO:0000256" key="2">
    <source>
        <dbReference type="ARBA" id="ARBA00022695"/>
    </source>
</evidence>
<organism evidence="3 4">
    <name type="scientific">Candidatus Pelethenecus faecipullorum</name>
    <dbReference type="NCBI Taxonomy" id="2840900"/>
    <lineage>
        <taxon>Bacteria</taxon>
        <taxon>Bacillati</taxon>
        <taxon>Mycoplasmatota</taxon>
        <taxon>Mollicutes</taxon>
        <taxon>Candidatus Pelethenecus</taxon>
    </lineage>
</organism>
<dbReference type="CDD" id="cd02516">
    <property type="entry name" value="CDP-ME_synthetase"/>
    <property type="match status" value="1"/>
</dbReference>
<reference evidence="3" key="1">
    <citation type="submission" date="2020-10" db="EMBL/GenBank/DDBJ databases">
        <authorList>
            <person name="Gilroy R."/>
        </authorList>
    </citation>
    <scope>NUCLEOTIDE SEQUENCE</scope>
    <source>
        <strain evidence="3">ChiW17-6978</strain>
    </source>
</reference>
<name>A0A9D1GS09_9MOLU</name>
<protein>
    <submittedName>
        <fullName evidence="3">2-C-methyl-D-erythritol 4-phosphate cytidylyltransferase</fullName>
    </submittedName>
</protein>
<dbReference type="InterPro" id="IPR050088">
    <property type="entry name" value="IspD/TarI_cytidylyltransf_bact"/>
</dbReference>
<evidence type="ECO:0000313" key="4">
    <source>
        <dbReference type="Proteomes" id="UP000886758"/>
    </source>
</evidence>
<dbReference type="PANTHER" id="PTHR32125">
    <property type="entry name" value="2-C-METHYL-D-ERYTHRITOL 4-PHOSPHATE CYTIDYLYLTRANSFERASE, CHLOROPLASTIC"/>
    <property type="match status" value="1"/>
</dbReference>
<dbReference type="Proteomes" id="UP000886758">
    <property type="component" value="Unassembled WGS sequence"/>
</dbReference>
<sequence length="213" mass="23854">MVSVLLLLAGSSQRMNSKINKVFLPLGDKPVYAHSLELFLKFGLEVICVVKEGEEHHLKPYVPLIKIVNGGNTRQESVYRGLCAAKGDQILIHDAARPHLKEQTLQDCLSALKEEKAVLVGCFCKDTIYHRNPLAVLNRQELFQAQTPQGGPKEALIKAYRQAMKENVSATDDLSLLLKYSPMEVSLIDGTDQNFKITTQLDYILSKEMMKNV</sequence>
<dbReference type="PANTHER" id="PTHR32125:SF4">
    <property type="entry name" value="2-C-METHYL-D-ERYTHRITOL 4-PHOSPHATE CYTIDYLYLTRANSFERASE, CHLOROPLASTIC"/>
    <property type="match status" value="1"/>
</dbReference>
<dbReference type="Pfam" id="PF01128">
    <property type="entry name" value="IspD"/>
    <property type="match status" value="1"/>
</dbReference>